<accession>B9M623</accession>
<dbReference type="CDD" id="cd16341">
    <property type="entry name" value="FdhE"/>
    <property type="match status" value="1"/>
</dbReference>
<reference evidence="4 5" key="1">
    <citation type="submission" date="2009-01" db="EMBL/GenBank/DDBJ databases">
        <title>Complete sequence of Geobacter sp. FRC-32.</title>
        <authorList>
            <consortium name="US DOE Joint Genome Institute"/>
            <person name="Lucas S."/>
            <person name="Copeland A."/>
            <person name="Lapidus A."/>
            <person name="Glavina del Rio T."/>
            <person name="Dalin E."/>
            <person name="Tice H."/>
            <person name="Bruce D."/>
            <person name="Goodwin L."/>
            <person name="Pitluck S."/>
            <person name="Saunders E."/>
            <person name="Brettin T."/>
            <person name="Detter J.C."/>
            <person name="Han C."/>
            <person name="Larimer F."/>
            <person name="Land M."/>
            <person name="Hauser L."/>
            <person name="Kyrpides N."/>
            <person name="Ovchinnikova G."/>
            <person name="Kostka J."/>
            <person name="Richardson P."/>
        </authorList>
    </citation>
    <scope>NUCLEOTIDE SEQUENCE [LARGE SCALE GENOMIC DNA]</scope>
    <source>
        <strain evidence="5">DSM 22248 / JCM 15807 / FRC-32</strain>
    </source>
</reference>
<evidence type="ECO:0000259" key="2">
    <source>
        <dbReference type="Pfam" id="PF24859"/>
    </source>
</evidence>
<dbReference type="EMBL" id="CP001390">
    <property type="protein sequence ID" value="ACM20004.1"/>
    <property type="molecule type" value="Genomic_DNA"/>
</dbReference>
<keyword evidence="1" id="KW-0963">Cytoplasm</keyword>
<dbReference type="PANTHER" id="PTHR37689:SF1">
    <property type="entry name" value="PROTEIN FDHE"/>
    <property type="match status" value="1"/>
</dbReference>
<dbReference type="PANTHER" id="PTHR37689">
    <property type="entry name" value="PROTEIN FDHE"/>
    <property type="match status" value="1"/>
</dbReference>
<dbReference type="Proteomes" id="UP000007721">
    <property type="component" value="Chromosome"/>
</dbReference>
<protein>
    <submittedName>
        <fullName evidence="4">Formate dehydrogenase formation protein</fullName>
    </submittedName>
</protein>
<dbReference type="Pfam" id="PF24860">
    <property type="entry name" value="FdhE_C"/>
    <property type="match status" value="1"/>
</dbReference>
<dbReference type="AlphaFoldDB" id="B9M623"/>
<dbReference type="eggNOG" id="COG3058">
    <property type="taxonomic scope" value="Bacteria"/>
</dbReference>
<name>B9M623_GEODF</name>
<gene>
    <name evidence="4" type="primary">fdhE</name>
    <name evidence="4" type="ordered locus">Geob_1646</name>
</gene>
<dbReference type="STRING" id="316067.Geob_1646"/>
<dbReference type="GO" id="GO:0005829">
    <property type="term" value="C:cytosol"/>
    <property type="evidence" value="ECO:0007669"/>
    <property type="project" value="TreeGrafter"/>
</dbReference>
<dbReference type="GO" id="GO:0008199">
    <property type="term" value="F:ferric iron binding"/>
    <property type="evidence" value="ECO:0007669"/>
    <property type="project" value="TreeGrafter"/>
</dbReference>
<dbReference type="Gene3D" id="3.90.1670.10">
    <property type="entry name" value="FdhE-like domain"/>
    <property type="match status" value="1"/>
</dbReference>
<dbReference type="RefSeq" id="WP_012646733.1">
    <property type="nucleotide sequence ID" value="NC_011979.1"/>
</dbReference>
<dbReference type="InterPro" id="IPR024064">
    <property type="entry name" value="FdhE-like_sf"/>
</dbReference>
<dbReference type="OrthoDB" id="9811074at2"/>
<dbReference type="HOGENOM" id="CLU_071015_1_0_7"/>
<sequence length="280" mass="31155">MPNTAAKLEFLRKTVCDHPEYGEILPLFQALYQVIDGQEERTGIHFNQPADHVQEKVRNGFPLLTTEHLEIDPFQAVAFLTVVIEAMLQVSREGLDELSRLRQAIASGDLDLQPLFAGCLSRERSAVEEAAAQLEVPSPLMEFVLEIPLKTALGIYAEAISPEQVSGWTEGYCPICGSRAGMGEICGEDGKRFLSCSSCFFKWPYKRLKCPYCGNDDPDTLSYFMVGEGPTRVDVCRKCSRYLKTRDARIGNSEVPLEAEDLATIHLDLLAGKEGFERGK</sequence>
<dbReference type="InterPro" id="IPR056796">
    <property type="entry name" value="FdhE_C"/>
</dbReference>
<proteinExistence type="predicted"/>
<organism evidence="4 5">
    <name type="scientific">Geotalea daltonii (strain DSM 22248 / JCM 15807 / FRC-32)</name>
    <name type="common">Geobacter daltonii</name>
    <dbReference type="NCBI Taxonomy" id="316067"/>
    <lineage>
        <taxon>Bacteria</taxon>
        <taxon>Pseudomonadati</taxon>
        <taxon>Thermodesulfobacteriota</taxon>
        <taxon>Desulfuromonadia</taxon>
        <taxon>Geobacterales</taxon>
        <taxon>Geobacteraceae</taxon>
        <taxon>Geotalea</taxon>
    </lineage>
</organism>
<evidence type="ECO:0000313" key="4">
    <source>
        <dbReference type="EMBL" id="ACM20004.1"/>
    </source>
</evidence>
<evidence type="ECO:0000259" key="3">
    <source>
        <dbReference type="Pfam" id="PF24860"/>
    </source>
</evidence>
<dbReference type="InterPro" id="IPR056797">
    <property type="entry name" value="FdhE_central"/>
</dbReference>
<dbReference type="KEGG" id="geo:Geob_1646"/>
<feature type="domain" description="FdhE C-terminal" evidence="3">
    <location>
        <begin position="209"/>
        <end position="278"/>
    </location>
</feature>
<evidence type="ECO:0000256" key="1">
    <source>
        <dbReference type="ARBA" id="ARBA00022490"/>
    </source>
</evidence>
<keyword evidence="5" id="KW-1185">Reference proteome</keyword>
<dbReference type="GO" id="GO:0051604">
    <property type="term" value="P:protein maturation"/>
    <property type="evidence" value="ECO:0007669"/>
    <property type="project" value="TreeGrafter"/>
</dbReference>
<dbReference type="SUPFAM" id="SSF144020">
    <property type="entry name" value="FdhE-like"/>
    <property type="match status" value="1"/>
</dbReference>
<feature type="domain" description="FdhE central" evidence="2">
    <location>
        <begin position="172"/>
        <end position="207"/>
    </location>
</feature>
<dbReference type="InterPro" id="IPR006452">
    <property type="entry name" value="Formate_DH_accessory"/>
</dbReference>
<evidence type="ECO:0000313" key="5">
    <source>
        <dbReference type="Proteomes" id="UP000007721"/>
    </source>
</evidence>
<dbReference type="Pfam" id="PF24859">
    <property type="entry name" value="FdhE_central"/>
    <property type="match status" value="1"/>
</dbReference>